<dbReference type="HOGENOM" id="CLU_045192_1_2_3"/>
<keyword evidence="4" id="KW-0479">Metal-binding</keyword>
<proteinExistence type="inferred from homology"/>
<feature type="domain" description="Survival protein SurE-like phosphatase/nucleotidase" evidence="6">
    <location>
        <begin position="4"/>
        <end position="174"/>
    </location>
</feature>
<name>K9WWX5_9NOST</name>
<comment type="similarity">
    <text evidence="2">Belongs to the SurE nucleotidase family.</text>
</comment>
<dbReference type="EC" id="3.1.3.5" evidence="3"/>
<dbReference type="Gene3D" id="3.40.1210.10">
    <property type="entry name" value="Survival protein SurE-like phosphatase/nucleotidase"/>
    <property type="match status" value="1"/>
</dbReference>
<evidence type="ECO:0000256" key="4">
    <source>
        <dbReference type="ARBA" id="ARBA00022723"/>
    </source>
</evidence>
<dbReference type="PANTHER" id="PTHR30457">
    <property type="entry name" value="5'-NUCLEOTIDASE SURE"/>
    <property type="match status" value="1"/>
</dbReference>
<dbReference type="PANTHER" id="PTHR30457:SF0">
    <property type="entry name" value="PHOSPHATASE, PUTATIVE (AFU_ORTHOLOGUE AFUA_4G01070)-RELATED"/>
    <property type="match status" value="1"/>
</dbReference>
<dbReference type="PATRIC" id="fig|56107.3.peg.2305"/>
<dbReference type="EMBL" id="CP003642">
    <property type="protein sequence ID" value="AFZ24319.1"/>
    <property type="molecule type" value="Genomic_DNA"/>
</dbReference>
<evidence type="ECO:0000256" key="2">
    <source>
        <dbReference type="ARBA" id="ARBA00011062"/>
    </source>
</evidence>
<dbReference type="eggNOG" id="COG0496">
    <property type="taxonomic scope" value="Bacteria"/>
</dbReference>
<dbReference type="Proteomes" id="UP000010475">
    <property type="component" value="Chromosome"/>
</dbReference>
<dbReference type="GO" id="GO:0008253">
    <property type="term" value="F:5'-nucleotidase activity"/>
    <property type="evidence" value="ECO:0007669"/>
    <property type="project" value="UniProtKB-EC"/>
</dbReference>
<dbReference type="Pfam" id="PF01975">
    <property type="entry name" value="SurE"/>
    <property type="match status" value="1"/>
</dbReference>
<dbReference type="RefSeq" id="WP_015207574.1">
    <property type="nucleotide sequence ID" value="NC_019757.1"/>
</dbReference>
<reference evidence="7 8" key="1">
    <citation type="submission" date="2012-06" db="EMBL/GenBank/DDBJ databases">
        <title>Finished chromosome of genome of Cylindrospermum stagnale PCC 7417.</title>
        <authorList>
            <consortium name="US DOE Joint Genome Institute"/>
            <person name="Gugger M."/>
            <person name="Coursin T."/>
            <person name="Rippka R."/>
            <person name="Tandeau De Marsac N."/>
            <person name="Huntemann M."/>
            <person name="Wei C.-L."/>
            <person name="Han J."/>
            <person name="Detter J.C."/>
            <person name="Han C."/>
            <person name="Tapia R."/>
            <person name="Chen A."/>
            <person name="Kyrpides N."/>
            <person name="Mavromatis K."/>
            <person name="Markowitz V."/>
            <person name="Szeto E."/>
            <person name="Ivanova N."/>
            <person name="Pagani I."/>
            <person name="Pati A."/>
            <person name="Goodwin L."/>
            <person name="Nordberg H.P."/>
            <person name="Cantor M.N."/>
            <person name="Hua S.X."/>
            <person name="Woyke T."/>
            <person name="Kerfeld C.A."/>
        </authorList>
    </citation>
    <scope>NUCLEOTIDE SEQUENCE [LARGE SCALE GENOMIC DNA]</scope>
    <source>
        <strain evidence="7 8">PCC 7417</strain>
    </source>
</reference>
<dbReference type="GO" id="GO:0046872">
    <property type="term" value="F:metal ion binding"/>
    <property type="evidence" value="ECO:0007669"/>
    <property type="project" value="UniProtKB-KW"/>
</dbReference>
<evidence type="ECO:0000256" key="1">
    <source>
        <dbReference type="ARBA" id="ARBA00000815"/>
    </source>
</evidence>
<protein>
    <recommendedName>
        <fullName evidence="3">5'-nucleotidase</fullName>
        <ecNumber evidence="3">3.1.3.5</ecNumber>
    </recommendedName>
</protein>
<dbReference type="SUPFAM" id="SSF64167">
    <property type="entry name" value="SurE-like"/>
    <property type="match status" value="1"/>
</dbReference>
<keyword evidence="8" id="KW-1185">Reference proteome</keyword>
<dbReference type="OrthoDB" id="9780815at2"/>
<dbReference type="KEGG" id="csg:Cylst_2080"/>
<sequence length="233" mass="25092">MTLILTNDDGIDAPGIQALLKAVNGKNVIIAAPQDHQSGCGHQVTTTGPINLQRRSEVEYAISAERYAIAGTPADCVRIALTHICQDVEFVLSGINAGGNLGVDAYISGTVAAVREAAMHGIPGVAISHYRKGKLNYDWDLAARWTSEVLADLLQRSLEPGSFWNVNLPHLLPGEADPDVVFCQPCTKPLPVNYRIEGDDFYYVGEYGLRSRTPGSDVDVCFSGNIAVTLLRV</sequence>
<dbReference type="STRING" id="56107.Cylst_2080"/>
<evidence type="ECO:0000313" key="8">
    <source>
        <dbReference type="Proteomes" id="UP000010475"/>
    </source>
</evidence>
<accession>K9WWX5</accession>
<dbReference type="NCBIfam" id="TIGR00087">
    <property type="entry name" value="surE"/>
    <property type="match status" value="1"/>
</dbReference>
<organism evidence="7 8">
    <name type="scientific">Cylindrospermum stagnale PCC 7417</name>
    <dbReference type="NCBI Taxonomy" id="56107"/>
    <lineage>
        <taxon>Bacteria</taxon>
        <taxon>Bacillati</taxon>
        <taxon>Cyanobacteriota</taxon>
        <taxon>Cyanophyceae</taxon>
        <taxon>Nostocales</taxon>
        <taxon>Nostocaceae</taxon>
        <taxon>Cylindrospermum</taxon>
    </lineage>
</organism>
<evidence type="ECO:0000256" key="5">
    <source>
        <dbReference type="ARBA" id="ARBA00022801"/>
    </source>
</evidence>
<evidence type="ECO:0000259" key="6">
    <source>
        <dbReference type="Pfam" id="PF01975"/>
    </source>
</evidence>
<gene>
    <name evidence="7" type="ORF">Cylst_2080</name>
</gene>
<keyword evidence="5 7" id="KW-0378">Hydrolase</keyword>
<dbReference type="InterPro" id="IPR030048">
    <property type="entry name" value="SurE"/>
</dbReference>
<evidence type="ECO:0000313" key="7">
    <source>
        <dbReference type="EMBL" id="AFZ24319.1"/>
    </source>
</evidence>
<dbReference type="AlphaFoldDB" id="K9WWX5"/>
<dbReference type="NCBIfam" id="NF001493">
    <property type="entry name" value="PRK00346.2-3"/>
    <property type="match status" value="1"/>
</dbReference>
<dbReference type="InterPro" id="IPR002828">
    <property type="entry name" value="SurE-like_Pase/nucleotidase"/>
</dbReference>
<comment type="catalytic activity">
    <reaction evidence="1">
        <text>a ribonucleoside 5'-phosphate + H2O = a ribonucleoside + phosphate</text>
        <dbReference type="Rhea" id="RHEA:12484"/>
        <dbReference type="ChEBI" id="CHEBI:15377"/>
        <dbReference type="ChEBI" id="CHEBI:18254"/>
        <dbReference type="ChEBI" id="CHEBI:43474"/>
        <dbReference type="ChEBI" id="CHEBI:58043"/>
        <dbReference type="EC" id="3.1.3.5"/>
    </reaction>
</comment>
<dbReference type="InterPro" id="IPR036523">
    <property type="entry name" value="SurE-like_sf"/>
</dbReference>
<evidence type="ECO:0000256" key="3">
    <source>
        <dbReference type="ARBA" id="ARBA00012643"/>
    </source>
</evidence>